<evidence type="ECO:0000256" key="2">
    <source>
        <dbReference type="PROSITE-ProRule" id="PRU00339"/>
    </source>
</evidence>
<accession>A0A4Z1RFG0</accession>
<gene>
    <name evidence="3" type="ORF">E4582_09100</name>
</gene>
<dbReference type="AlphaFoldDB" id="A0A4Z1RFG0"/>
<dbReference type="Pfam" id="PF13469">
    <property type="entry name" value="Sulfotransfer_3"/>
    <property type="match status" value="1"/>
</dbReference>
<dbReference type="PROSITE" id="PS50005">
    <property type="entry name" value="TPR"/>
    <property type="match status" value="1"/>
</dbReference>
<dbReference type="SUPFAM" id="SSF52540">
    <property type="entry name" value="P-loop containing nucleoside triphosphate hydrolases"/>
    <property type="match status" value="1"/>
</dbReference>
<dbReference type="InterPro" id="IPR027417">
    <property type="entry name" value="P-loop_NTPase"/>
</dbReference>
<keyword evidence="1" id="KW-0808">Transferase</keyword>
<dbReference type="Gene3D" id="3.40.50.300">
    <property type="entry name" value="P-loop containing nucleotide triphosphate hydrolases"/>
    <property type="match status" value="1"/>
</dbReference>
<dbReference type="Gene3D" id="1.25.40.10">
    <property type="entry name" value="Tetratricopeptide repeat domain"/>
    <property type="match status" value="2"/>
</dbReference>
<keyword evidence="2" id="KW-0802">TPR repeat</keyword>
<protein>
    <submittedName>
        <fullName evidence="3">Tetratricopeptide repeat protein</fullName>
    </submittedName>
</protein>
<dbReference type="InterPro" id="IPR011990">
    <property type="entry name" value="TPR-like_helical_dom_sf"/>
</dbReference>
<dbReference type="Proteomes" id="UP000298681">
    <property type="component" value="Unassembled WGS sequence"/>
</dbReference>
<feature type="repeat" description="TPR" evidence="2">
    <location>
        <begin position="145"/>
        <end position="178"/>
    </location>
</feature>
<dbReference type="Pfam" id="PF13432">
    <property type="entry name" value="TPR_16"/>
    <property type="match status" value="1"/>
</dbReference>
<dbReference type="Pfam" id="PF14559">
    <property type="entry name" value="TPR_19"/>
    <property type="match status" value="1"/>
</dbReference>
<dbReference type="InterPro" id="IPR026634">
    <property type="entry name" value="TPST-like"/>
</dbReference>
<dbReference type="GO" id="GO:0008476">
    <property type="term" value="F:protein-tyrosine sulfotransferase activity"/>
    <property type="evidence" value="ECO:0007669"/>
    <property type="project" value="InterPro"/>
</dbReference>
<dbReference type="PANTHER" id="PTHR12788">
    <property type="entry name" value="PROTEIN-TYROSINE SULFOTRANSFERASE 2"/>
    <property type="match status" value="1"/>
</dbReference>
<evidence type="ECO:0000313" key="4">
    <source>
        <dbReference type="Proteomes" id="UP000298681"/>
    </source>
</evidence>
<dbReference type="EMBL" id="SPUH01000001">
    <property type="protein sequence ID" value="TKS54903.1"/>
    <property type="molecule type" value="Genomic_DNA"/>
</dbReference>
<name>A0A4Z1RFG0_9GAMM</name>
<sequence length="528" mass="57504">MTVMEHTRTRVGQGYELLRQGRIDDAARLAAGLQLASPDDVHALVFAGEVAVARGAFEDAVEPMLRAIAASGGDDALRIKLAGLYLHLRRRHDARALALEVAASAQLRGDGRSLWQAASIITNCNRPDDAIAPYRQALALLGAQPGLLYDLAVAQFFTGDFDEAETHLDRMLALAPQAGHALYLRSTLRRQTVERNHVDALRGRIAAGLGRPEWTAAAWYALAKELEDLGQHADAFNALDTGARLQRQALQYDIQAECDAQAAIRAAYSAETTQAPAADPDQPGPIFIVGMPRTGTTLVERILVQGGQVKSAGEPLDLGQLIATHTRAVQVRHPELSAAEASLRIDFGALGREYTRGVAEAADAPRFIDKLPVNYMYCGSIGRALPNARIIHLERDPLDSCYAVYKTLFFNAYHCSYDLDELARYYLAYRQTMAHWHAVMPGAILDVRYEDVVADPDGQARRVLEWCGLPWDPDAAYGSAPAAATFTTASAAQVREPVHARSVGSSRRHLHRLAPLVERLASGGIRVD</sequence>
<evidence type="ECO:0000256" key="1">
    <source>
        <dbReference type="ARBA" id="ARBA00022679"/>
    </source>
</evidence>
<dbReference type="SMART" id="SM00028">
    <property type="entry name" value="TPR"/>
    <property type="match status" value="2"/>
</dbReference>
<evidence type="ECO:0000313" key="3">
    <source>
        <dbReference type="EMBL" id="TKS54903.1"/>
    </source>
</evidence>
<dbReference type="PANTHER" id="PTHR12788:SF10">
    <property type="entry name" value="PROTEIN-TYROSINE SULFOTRANSFERASE"/>
    <property type="match status" value="1"/>
</dbReference>
<dbReference type="InterPro" id="IPR019734">
    <property type="entry name" value="TPR_rpt"/>
</dbReference>
<organism evidence="3 4">
    <name type="scientific">Luteimonas yindakuii</name>
    <dbReference type="NCBI Taxonomy" id="2565782"/>
    <lineage>
        <taxon>Bacteria</taxon>
        <taxon>Pseudomonadati</taxon>
        <taxon>Pseudomonadota</taxon>
        <taxon>Gammaproteobacteria</taxon>
        <taxon>Lysobacterales</taxon>
        <taxon>Lysobacteraceae</taxon>
        <taxon>Luteimonas</taxon>
    </lineage>
</organism>
<comment type="caution">
    <text evidence="3">The sequence shown here is derived from an EMBL/GenBank/DDBJ whole genome shotgun (WGS) entry which is preliminary data.</text>
</comment>
<proteinExistence type="predicted"/>
<reference evidence="3 4" key="1">
    <citation type="submission" date="2019-01" db="EMBL/GenBank/DDBJ databases">
        <authorList>
            <person name="Zhang S."/>
        </authorList>
    </citation>
    <scope>NUCLEOTIDE SEQUENCE [LARGE SCALE GENOMIC DNA]</scope>
    <source>
        <strain evidence="3 4">1626</strain>
    </source>
</reference>
<dbReference type="SUPFAM" id="SSF48452">
    <property type="entry name" value="TPR-like"/>
    <property type="match status" value="1"/>
</dbReference>
<keyword evidence="4" id="KW-1185">Reference proteome</keyword>